<organism evidence="4">
    <name type="scientific">Tanacetum cinerariifolium</name>
    <name type="common">Dalmatian daisy</name>
    <name type="synonym">Chrysanthemum cinerariifolium</name>
    <dbReference type="NCBI Taxonomy" id="118510"/>
    <lineage>
        <taxon>Eukaryota</taxon>
        <taxon>Viridiplantae</taxon>
        <taxon>Streptophyta</taxon>
        <taxon>Embryophyta</taxon>
        <taxon>Tracheophyta</taxon>
        <taxon>Spermatophyta</taxon>
        <taxon>Magnoliopsida</taxon>
        <taxon>eudicotyledons</taxon>
        <taxon>Gunneridae</taxon>
        <taxon>Pentapetalae</taxon>
        <taxon>asterids</taxon>
        <taxon>campanulids</taxon>
        <taxon>Asterales</taxon>
        <taxon>Asteraceae</taxon>
        <taxon>Asteroideae</taxon>
        <taxon>Anthemideae</taxon>
        <taxon>Anthemidinae</taxon>
        <taxon>Tanacetum</taxon>
    </lineage>
</organism>
<dbReference type="PANTHER" id="PTHR35317:SF44">
    <property type="entry name" value="RNA-DIRECTED DNA POLYMERASE"/>
    <property type="match status" value="1"/>
</dbReference>
<dbReference type="EMBL" id="BKCJ010387447">
    <property type="protein sequence ID" value="GFA21832.1"/>
    <property type="molecule type" value="Genomic_DNA"/>
</dbReference>
<keyword evidence="1" id="KW-0479">Metal-binding</keyword>
<keyword evidence="2" id="KW-0175">Coiled coil</keyword>
<dbReference type="AlphaFoldDB" id="A0A699JAR2"/>
<evidence type="ECO:0000256" key="1">
    <source>
        <dbReference type="PROSITE-ProRule" id="PRU00047"/>
    </source>
</evidence>
<dbReference type="Pfam" id="PF14223">
    <property type="entry name" value="Retrotran_gag_2"/>
    <property type="match status" value="1"/>
</dbReference>
<dbReference type="InterPro" id="IPR036875">
    <property type="entry name" value="Znf_CCHC_sf"/>
</dbReference>
<dbReference type="PANTHER" id="PTHR35317">
    <property type="entry name" value="OS04G0629600 PROTEIN"/>
    <property type="match status" value="1"/>
</dbReference>
<keyword evidence="1" id="KW-0863">Zinc-finger</keyword>
<name>A0A699JAR2_TANCI</name>
<accession>A0A699JAR2</accession>
<dbReference type="Gene3D" id="4.10.60.10">
    <property type="entry name" value="Zinc finger, CCHC-type"/>
    <property type="match status" value="1"/>
</dbReference>
<dbReference type="InterPro" id="IPR001878">
    <property type="entry name" value="Znf_CCHC"/>
</dbReference>
<dbReference type="Pfam" id="PF00098">
    <property type="entry name" value="zf-CCHC"/>
    <property type="match status" value="1"/>
</dbReference>
<feature type="domain" description="CCHC-type" evidence="3">
    <location>
        <begin position="302"/>
        <end position="315"/>
    </location>
</feature>
<sequence>MESLNPQVVSAAKLPILNPNEFDLWKIKIEQYFLMTDYSLWEVILNGDSPAPTRVIEGVLQPVAPTTIEKRLARKNELKARGTLLMALPDKHRLKFNTHKDAKTLMEAIEKRFGGNTKTKKVQKTLLKQQYKNFIGSSSESLDQIHDRLQKLISQLEIISRNKTDLEEQSLDDLFNSLKIYKVEVKSSSSVSTSTQNITFVSSSNTDSTNEPVSAAASVLALPNVDSLSNAVIYSFFASQSNSLQLDNDDLKQIDADDFEKDLKWKMAMLTVRARRFLQRTGRNLGENKPTSIGFDMSKIECYNCHRKGHFARECSYDWSFQAEEEPTNYVLMTFSSSCSSSDNEVVSCSKACTKAYATLQSYYDKLTEDYRKSQFDVISYQTGLESIEARLLVYQQNEYVFEEDVKLHKLKVQLRDNALVSLRQNLEKAKQERDDLKLKLEKFQTSSKNLSKLLASQINDKTGLCNNSQVFTHAMFDCDDYLSSRSDERLPPSPLYDRYQSGNGYHALPPPYIGTFMPPKPNLVFHNAPNDVETDHLAFNVKLSPTKPDQDLSHTHRPSTPIIEDWVSDLEDEYKPSVQHVETSIPTATSKTAIPKPTRNGKCRNRKACFVCKSLDHLIKDYNYHEQTMAQTPARNYAKWVTHKQYAQMILPNPQRHVVPAAVLTQFTLVPITAVRPVTTDVPKTSVPRPRQAKTIITKINSPPRRLINRSPFLKANTFPAKVTTIKAPMVNAAQVVHGK</sequence>
<feature type="coiled-coil region" evidence="2">
    <location>
        <begin position="142"/>
        <end position="169"/>
    </location>
</feature>
<evidence type="ECO:0000256" key="2">
    <source>
        <dbReference type="SAM" id="Coils"/>
    </source>
</evidence>
<gene>
    <name evidence="4" type="ORF">Tci_593804</name>
</gene>
<feature type="coiled-coil region" evidence="2">
    <location>
        <begin position="413"/>
        <end position="447"/>
    </location>
</feature>
<dbReference type="GO" id="GO:0008270">
    <property type="term" value="F:zinc ion binding"/>
    <property type="evidence" value="ECO:0007669"/>
    <property type="project" value="UniProtKB-KW"/>
</dbReference>
<comment type="caution">
    <text evidence="4">The sequence shown here is derived from an EMBL/GenBank/DDBJ whole genome shotgun (WGS) entry which is preliminary data.</text>
</comment>
<protein>
    <recommendedName>
        <fullName evidence="3">CCHC-type domain-containing protein</fullName>
    </recommendedName>
</protein>
<keyword evidence="1" id="KW-0862">Zinc</keyword>
<reference evidence="4" key="1">
    <citation type="journal article" date="2019" name="Sci. Rep.">
        <title>Draft genome of Tanacetum cinerariifolium, the natural source of mosquito coil.</title>
        <authorList>
            <person name="Yamashiro T."/>
            <person name="Shiraishi A."/>
            <person name="Satake H."/>
            <person name="Nakayama K."/>
        </authorList>
    </citation>
    <scope>NUCLEOTIDE SEQUENCE</scope>
</reference>
<evidence type="ECO:0000313" key="4">
    <source>
        <dbReference type="EMBL" id="GFA21832.1"/>
    </source>
</evidence>
<dbReference type="PROSITE" id="PS50158">
    <property type="entry name" value="ZF_CCHC"/>
    <property type="match status" value="1"/>
</dbReference>
<dbReference type="SUPFAM" id="SSF57756">
    <property type="entry name" value="Retrovirus zinc finger-like domains"/>
    <property type="match status" value="1"/>
</dbReference>
<proteinExistence type="predicted"/>
<dbReference type="GO" id="GO:0003676">
    <property type="term" value="F:nucleic acid binding"/>
    <property type="evidence" value="ECO:0007669"/>
    <property type="project" value="InterPro"/>
</dbReference>
<evidence type="ECO:0000259" key="3">
    <source>
        <dbReference type="PROSITE" id="PS50158"/>
    </source>
</evidence>